<reference evidence="1 2" key="1">
    <citation type="submission" date="2019-03" db="EMBL/GenBank/DDBJ databases">
        <title>Genomic Encyclopedia of Type Strains, Phase III (KMG-III): the genomes of soil and plant-associated and newly described type strains.</title>
        <authorList>
            <person name="Whitman W."/>
        </authorList>
    </citation>
    <scope>NUCLEOTIDE SEQUENCE [LARGE SCALE GENOMIC DNA]</scope>
    <source>
        <strain evidence="1 2">CGMCC 1.12801</strain>
    </source>
</reference>
<keyword evidence="2" id="KW-1185">Reference proteome</keyword>
<name>A0A4R7CYQ5_9SPHI</name>
<proteinExistence type="predicted"/>
<dbReference type="EMBL" id="SNZV01000004">
    <property type="protein sequence ID" value="TDS13743.1"/>
    <property type="molecule type" value="Genomic_DNA"/>
</dbReference>
<gene>
    <name evidence="1" type="ORF">B0I21_10469</name>
</gene>
<comment type="caution">
    <text evidence="1">The sequence shown here is derived from an EMBL/GenBank/DDBJ whole genome shotgun (WGS) entry which is preliminary data.</text>
</comment>
<evidence type="ECO:0000313" key="1">
    <source>
        <dbReference type="EMBL" id="TDS13743.1"/>
    </source>
</evidence>
<dbReference type="Proteomes" id="UP000294752">
    <property type="component" value="Unassembled WGS sequence"/>
</dbReference>
<accession>A0A4R7CYQ5</accession>
<protein>
    <submittedName>
        <fullName evidence="1">Uncharacterized protein</fullName>
    </submittedName>
</protein>
<organism evidence="1 2">
    <name type="scientific">Sphingobacterium paludis</name>
    <dbReference type="NCBI Taxonomy" id="1476465"/>
    <lineage>
        <taxon>Bacteria</taxon>
        <taxon>Pseudomonadati</taxon>
        <taxon>Bacteroidota</taxon>
        <taxon>Sphingobacteriia</taxon>
        <taxon>Sphingobacteriales</taxon>
        <taxon>Sphingobacteriaceae</taxon>
        <taxon>Sphingobacterium</taxon>
    </lineage>
</organism>
<evidence type="ECO:0000313" key="2">
    <source>
        <dbReference type="Proteomes" id="UP000294752"/>
    </source>
</evidence>
<dbReference type="AlphaFoldDB" id="A0A4R7CYQ5"/>
<sequence length="86" mass="9689">MNLLMKETIQLTLAGSDGSQRWYSAQIVQKENSISVTVTGDKEFKEVFQIAKDGNTYKVNPPNISTMATGETELYRKLQIIGSRYL</sequence>